<reference evidence="2 3" key="1">
    <citation type="journal article" date="2019" name="Appl. Microbiol. Biotechnol.">
        <title>Uncovering carbohydrate metabolism through a genotype-phenotype association study of 56 lactic acid bacteria genomes.</title>
        <authorList>
            <person name="Buron-Moles G."/>
            <person name="Chailyan A."/>
            <person name="Dolejs I."/>
            <person name="Forster J."/>
            <person name="Miks M.H."/>
        </authorList>
    </citation>
    <scope>NUCLEOTIDE SEQUENCE [LARGE SCALE GENOMIC DNA]</scope>
    <source>
        <strain evidence="2 3">ATCC 29644</strain>
    </source>
</reference>
<evidence type="ECO:0000313" key="2">
    <source>
        <dbReference type="EMBL" id="TDG71291.1"/>
    </source>
</evidence>
<name>A0A4R5ND53_9LACO</name>
<accession>A0A4R5ND53</accession>
<evidence type="ECO:0000313" key="3">
    <source>
        <dbReference type="Proteomes" id="UP000295257"/>
    </source>
</evidence>
<comment type="caution">
    <text evidence="2">The sequence shown here is derived from an EMBL/GenBank/DDBJ whole genome shotgun (WGS) entry which is preliminary data.</text>
</comment>
<dbReference type="EMBL" id="PUFN01000022">
    <property type="protein sequence ID" value="TDG71291.1"/>
    <property type="molecule type" value="Genomic_DNA"/>
</dbReference>
<gene>
    <name evidence="2" type="ORF">C5L30_000797</name>
</gene>
<sequence length="351" mass="41108">MRLSDNLLKLLASDIEPKISIIMPIYPQTPQVEVNLITYKNLLKEVKKDLEKYPRREWNKAVEQLESLVLDRKLWNETKSALLIFANNEMIEICEMEHLVAAKSHVGNTFLIQDLLLPEERVHQADYLIDLSRDRIQVYNVRTLKKANLAGLHTHFDDYYDDFDVSANLNSRSVGEVIFYHGHRAKSEQQQKNQVIYYRYLDKELRNLHLEYGYEFLIAGLPEVVDAFLKLYAKRKYLNGVIHQSVINLSQAELKQRVSEYYAFERIADIEEMKQSILSAHKRNQVLNDLKIIEFAINNRDVKSVVSFSDGKSYSIAHNKLLIKSLLNKIHCRVIYTPHVNRYHGMNAILY</sequence>
<dbReference type="STRING" id="1612.ABB44_05240"/>
<keyword evidence="3" id="KW-1185">Reference proteome</keyword>
<dbReference type="Proteomes" id="UP000295257">
    <property type="component" value="Unassembled WGS sequence"/>
</dbReference>
<organism evidence="2 3">
    <name type="scientific">Companilactobacillus farciminis</name>
    <dbReference type="NCBI Taxonomy" id="1612"/>
    <lineage>
        <taxon>Bacteria</taxon>
        <taxon>Bacillati</taxon>
        <taxon>Bacillota</taxon>
        <taxon>Bacilli</taxon>
        <taxon>Lactobacillales</taxon>
        <taxon>Lactobacillaceae</taxon>
        <taxon>Companilactobacillus</taxon>
    </lineage>
</organism>
<feature type="domain" description="Bacterial archaeo-eukaryotic release factor family 8" evidence="1">
    <location>
        <begin position="124"/>
        <end position="258"/>
    </location>
</feature>
<protein>
    <recommendedName>
        <fullName evidence="1">Bacterial archaeo-eukaryotic release factor family 8 domain-containing protein</fullName>
    </recommendedName>
</protein>
<dbReference type="RefSeq" id="WP_010021153.1">
    <property type="nucleotide sequence ID" value="NZ_PUFN01000022.1"/>
</dbReference>
<proteinExistence type="predicted"/>
<dbReference type="AlphaFoldDB" id="A0A4R5ND53"/>
<evidence type="ECO:0000259" key="1">
    <source>
        <dbReference type="Pfam" id="PF18851"/>
    </source>
</evidence>
<dbReference type="OrthoDB" id="2272287at2"/>
<dbReference type="InterPro" id="IPR040830">
    <property type="entry name" value="Bact_RF_family8"/>
</dbReference>
<dbReference type="Pfam" id="PF18851">
    <property type="entry name" value="baeRF_family8"/>
    <property type="match status" value="1"/>
</dbReference>